<accession>A0A7V4XQF4</accession>
<organism evidence="8">
    <name type="scientific">Acidobacterium capsulatum</name>
    <dbReference type="NCBI Taxonomy" id="33075"/>
    <lineage>
        <taxon>Bacteria</taxon>
        <taxon>Pseudomonadati</taxon>
        <taxon>Acidobacteriota</taxon>
        <taxon>Terriglobia</taxon>
        <taxon>Terriglobales</taxon>
        <taxon>Acidobacteriaceae</taxon>
        <taxon>Acidobacterium</taxon>
    </lineage>
</organism>
<protein>
    <submittedName>
        <fullName evidence="8">Type II secretion system F family protein</fullName>
    </submittedName>
</protein>
<dbReference type="EMBL" id="DTKL01000010">
    <property type="protein sequence ID" value="HGY93263.1"/>
    <property type="molecule type" value="Genomic_DNA"/>
</dbReference>
<dbReference type="Pfam" id="PF00482">
    <property type="entry name" value="T2SSF"/>
    <property type="match status" value="1"/>
</dbReference>
<keyword evidence="4 6" id="KW-1133">Transmembrane helix</keyword>
<dbReference type="GO" id="GO:0005886">
    <property type="term" value="C:plasma membrane"/>
    <property type="evidence" value="ECO:0007669"/>
    <property type="project" value="UniProtKB-SubCell"/>
</dbReference>
<keyword evidence="3 6" id="KW-0812">Transmembrane</keyword>
<reference evidence="8" key="1">
    <citation type="journal article" date="2020" name="mSystems">
        <title>Genome- and Community-Level Interaction Insights into Carbon Utilization and Element Cycling Functions of Hydrothermarchaeota in Hydrothermal Sediment.</title>
        <authorList>
            <person name="Zhou Z."/>
            <person name="Liu Y."/>
            <person name="Xu W."/>
            <person name="Pan J."/>
            <person name="Luo Z.H."/>
            <person name="Li M."/>
        </authorList>
    </citation>
    <scope>NUCLEOTIDE SEQUENCE [LARGE SCALE GENOMIC DNA]</scope>
    <source>
        <strain evidence="8">SpSt-855</strain>
    </source>
</reference>
<dbReference type="PANTHER" id="PTHR35007:SF2">
    <property type="entry name" value="PILUS ASSEMBLE PROTEIN"/>
    <property type="match status" value="1"/>
</dbReference>
<name>A0A7V4XQF4_9BACT</name>
<comment type="subcellular location">
    <subcellularLocation>
        <location evidence="1">Cell membrane</location>
        <topology evidence="1">Multi-pass membrane protein</topology>
    </subcellularLocation>
</comment>
<feature type="transmembrane region" description="Helical" evidence="6">
    <location>
        <begin position="94"/>
        <end position="112"/>
    </location>
</feature>
<evidence type="ECO:0000259" key="7">
    <source>
        <dbReference type="Pfam" id="PF00482"/>
    </source>
</evidence>
<proteinExistence type="predicted"/>
<feature type="domain" description="Type II secretion system protein GspF" evidence="7">
    <location>
        <begin position="155"/>
        <end position="283"/>
    </location>
</feature>
<evidence type="ECO:0000256" key="3">
    <source>
        <dbReference type="ARBA" id="ARBA00022692"/>
    </source>
</evidence>
<evidence type="ECO:0000256" key="4">
    <source>
        <dbReference type="ARBA" id="ARBA00022989"/>
    </source>
</evidence>
<evidence type="ECO:0000256" key="2">
    <source>
        <dbReference type="ARBA" id="ARBA00022475"/>
    </source>
</evidence>
<keyword evidence="2" id="KW-1003">Cell membrane</keyword>
<dbReference type="AlphaFoldDB" id="A0A7V4XQF4"/>
<evidence type="ECO:0000256" key="6">
    <source>
        <dbReference type="SAM" id="Phobius"/>
    </source>
</evidence>
<dbReference type="PANTHER" id="PTHR35007">
    <property type="entry name" value="INTEGRAL MEMBRANE PROTEIN-RELATED"/>
    <property type="match status" value="1"/>
</dbReference>
<feature type="transmembrane region" description="Helical" evidence="6">
    <location>
        <begin position="118"/>
        <end position="136"/>
    </location>
</feature>
<feature type="transmembrane region" description="Helical" evidence="6">
    <location>
        <begin position="267"/>
        <end position="290"/>
    </location>
</feature>
<keyword evidence="5 6" id="KW-0472">Membrane</keyword>
<evidence type="ECO:0000313" key="8">
    <source>
        <dbReference type="EMBL" id="HGY93263.1"/>
    </source>
</evidence>
<evidence type="ECO:0000256" key="5">
    <source>
        <dbReference type="ARBA" id="ARBA00023136"/>
    </source>
</evidence>
<feature type="transmembrane region" description="Helical" evidence="6">
    <location>
        <begin position="6"/>
        <end position="25"/>
    </location>
</feature>
<evidence type="ECO:0000256" key="1">
    <source>
        <dbReference type="ARBA" id="ARBA00004651"/>
    </source>
</evidence>
<dbReference type="InterPro" id="IPR018076">
    <property type="entry name" value="T2SS_GspF_dom"/>
</dbReference>
<sequence>MATLFYLALAITLFSVTALLVNLLLAAPERTAARRIAEVTRHEVVRGPSPTQVLGKSMLHAMKGLRVTLGMVENQKLRDRFVAAGMRKPEHVELYLGARLLAPLLGVLIGTFIPTNTFLWAVALAGAGYLGPDFWLERKVKGRRHRISRSMPDAIDLLVICVDAGLGLDQAMLRVGQELTVSHPEINEEFLQINREQRAGRPRVDAWKGFAERTKLPEIQNFVSMLVQTERFGTPITRALNTFSDSMRLKRKQIAEEKAAKTTVKMLFPLVLFIFPCIFIVLLGPAFITISKGLFHMTQ</sequence>
<gene>
    <name evidence="8" type="ORF">ENW50_01025</name>
</gene>
<comment type="caution">
    <text evidence="8">The sequence shown here is derived from an EMBL/GenBank/DDBJ whole genome shotgun (WGS) entry which is preliminary data.</text>
</comment>